<proteinExistence type="predicted"/>
<protein>
    <submittedName>
        <fullName evidence="2">DciA family protein</fullName>
    </submittedName>
</protein>
<feature type="region of interest" description="Disordered" evidence="1">
    <location>
        <begin position="1"/>
        <end position="35"/>
    </location>
</feature>
<dbReference type="InterPro" id="IPR007922">
    <property type="entry name" value="DciA-like"/>
</dbReference>
<dbReference type="EMBL" id="JASNVH010000007">
    <property type="protein sequence ID" value="MDK4306981.1"/>
    <property type="molecule type" value="Genomic_DNA"/>
</dbReference>
<dbReference type="Proteomes" id="UP001224412">
    <property type="component" value="Unassembled WGS sequence"/>
</dbReference>
<accession>A0AAP4BUG5</accession>
<reference evidence="2" key="1">
    <citation type="submission" date="2023-05" db="EMBL/GenBank/DDBJ databases">
        <title>Metabolic capabilities are highly conserved among human nasal-associated Corynebacterium species in pangenomic analyses.</title>
        <authorList>
            <person name="Tran T.H."/>
            <person name="Roberts A.Q."/>
            <person name="Escapa I.F."/>
            <person name="Gao W."/>
            <person name="Conlan S."/>
            <person name="Kong H."/>
            <person name="Segre J.A."/>
            <person name="Kelly M.S."/>
            <person name="Lemon K.P."/>
        </authorList>
    </citation>
    <scope>NUCLEOTIDE SEQUENCE</scope>
    <source>
        <strain evidence="2">KPL2773</strain>
    </source>
</reference>
<dbReference type="AlphaFoldDB" id="A0AAP4BUG5"/>
<gene>
    <name evidence="2" type="ORF">QPX42_05405</name>
</gene>
<evidence type="ECO:0000256" key="1">
    <source>
        <dbReference type="SAM" id="MobiDB-lite"/>
    </source>
</evidence>
<name>A0AAP4BUG5_9CORY</name>
<dbReference type="Pfam" id="PF05258">
    <property type="entry name" value="DciA"/>
    <property type="match status" value="1"/>
</dbReference>
<evidence type="ECO:0000313" key="2">
    <source>
        <dbReference type="EMBL" id="MDK4306981.1"/>
    </source>
</evidence>
<evidence type="ECO:0000313" key="3">
    <source>
        <dbReference type="Proteomes" id="UP001224412"/>
    </source>
</evidence>
<comment type="caution">
    <text evidence="2">The sequence shown here is derived from an EMBL/GenBank/DDBJ whole genome shotgun (WGS) entry which is preliminary data.</text>
</comment>
<sequence length="171" mass="19301">MGTSQTGAQSYLRRRRQARAHQERNAQNTPGALGALNWQKYRQSGPDGRRPRRQLNLPSAGAVLNKEITSRGWEKNLASGWVTGHWAQLVGEKIAQHTKVEMVKDTALFISCDSTAWATNLRYMQREILRSIREKAGPDVITELKIFGPQAPNWRKGKLHVKGRGPRDTYG</sequence>
<dbReference type="PANTHER" id="PTHR36456">
    <property type="entry name" value="UPF0232 PROTEIN SCO3875"/>
    <property type="match status" value="1"/>
</dbReference>
<organism evidence="2 3">
    <name type="scientific">Corynebacterium pseudodiphtheriticum</name>
    <dbReference type="NCBI Taxonomy" id="37637"/>
    <lineage>
        <taxon>Bacteria</taxon>
        <taxon>Bacillati</taxon>
        <taxon>Actinomycetota</taxon>
        <taxon>Actinomycetes</taxon>
        <taxon>Mycobacteriales</taxon>
        <taxon>Corynebacteriaceae</taxon>
        <taxon>Corynebacterium</taxon>
    </lineage>
</organism>
<dbReference type="PANTHER" id="PTHR36456:SF1">
    <property type="entry name" value="UPF0232 PROTEIN SCO3875"/>
    <property type="match status" value="1"/>
</dbReference>